<dbReference type="EMBL" id="JAACJP010000014">
    <property type="protein sequence ID" value="KAF5380139.1"/>
    <property type="molecule type" value="Genomic_DNA"/>
</dbReference>
<keyword evidence="2" id="KW-1185">Reference proteome</keyword>
<evidence type="ECO:0000313" key="1">
    <source>
        <dbReference type="EMBL" id="KAF5380139.1"/>
    </source>
</evidence>
<sequence>MTLRQPHHRPPHPLPSQVVPPRAKVPVALRACHDPFIIVPRQSSFLGSCINFPDIVRNAGSLLPPSPPLVSLAHGSNARCGGHGPFRVRQDHPSANGDVNSPEPLTFIFAMRRRLTRPAALVCSRGDLPWSVEALDL</sequence>
<proteinExistence type="predicted"/>
<organism evidence="1 2">
    <name type="scientific">Tricholomella constricta</name>
    <dbReference type="NCBI Taxonomy" id="117010"/>
    <lineage>
        <taxon>Eukaryota</taxon>
        <taxon>Fungi</taxon>
        <taxon>Dikarya</taxon>
        <taxon>Basidiomycota</taxon>
        <taxon>Agaricomycotina</taxon>
        <taxon>Agaricomycetes</taxon>
        <taxon>Agaricomycetidae</taxon>
        <taxon>Agaricales</taxon>
        <taxon>Tricholomatineae</taxon>
        <taxon>Lyophyllaceae</taxon>
        <taxon>Tricholomella</taxon>
    </lineage>
</organism>
<dbReference type="AlphaFoldDB" id="A0A8H5M489"/>
<reference evidence="1 2" key="1">
    <citation type="journal article" date="2020" name="ISME J.">
        <title>Uncovering the hidden diversity of litter-decomposition mechanisms in mushroom-forming fungi.</title>
        <authorList>
            <person name="Floudas D."/>
            <person name="Bentzer J."/>
            <person name="Ahren D."/>
            <person name="Johansson T."/>
            <person name="Persson P."/>
            <person name="Tunlid A."/>
        </authorList>
    </citation>
    <scope>NUCLEOTIDE SEQUENCE [LARGE SCALE GENOMIC DNA]</scope>
    <source>
        <strain evidence="1 2">CBS 661.87</strain>
    </source>
</reference>
<dbReference type="Proteomes" id="UP000565441">
    <property type="component" value="Unassembled WGS sequence"/>
</dbReference>
<comment type="caution">
    <text evidence="1">The sequence shown here is derived from an EMBL/GenBank/DDBJ whole genome shotgun (WGS) entry which is preliminary data.</text>
</comment>
<accession>A0A8H5M489</accession>
<gene>
    <name evidence="1" type="ORF">D9615_006301</name>
</gene>
<name>A0A8H5M489_9AGAR</name>
<evidence type="ECO:0000313" key="2">
    <source>
        <dbReference type="Proteomes" id="UP000565441"/>
    </source>
</evidence>
<protein>
    <submittedName>
        <fullName evidence="1">Uncharacterized protein</fullName>
    </submittedName>
</protein>